<dbReference type="HOGENOM" id="CLU_1031024_0_0_1"/>
<evidence type="ECO:0000313" key="2">
    <source>
        <dbReference type="EMBL" id="KIM71512.1"/>
    </source>
</evidence>
<feature type="transmembrane region" description="Helical" evidence="1">
    <location>
        <begin position="231"/>
        <end position="254"/>
    </location>
</feature>
<name>A0A0C3B2N4_PILCF</name>
<evidence type="ECO:0000256" key="1">
    <source>
        <dbReference type="SAM" id="Phobius"/>
    </source>
</evidence>
<dbReference type="Proteomes" id="UP000054166">
    <property type="component" value="Unassembled WGS sequence"/>
</dbReference>
<keyword evidence="1" id="KW-1133">Transmembrane helix</keyword>
<gene>
    <name evidence="2" type="ORF">PILCRDRAFT_752847</name>
</gene>
<proteinExistence type="predicted"/>
<organism evidence="2 3">
    <name type="scientific">Piloderma croceum (strain F 1598)</name>
    <dbReference type="NCBI Taxonomy" id="765440"/>
    <lineage>
        <taxon>Eukaryota</taxon>
        <taxon>Fungi</taxon>
        <taxon>Dikarya</taxon>
        <taxon>Basidiomycota</taxon>
        <taxon>Agaricomycotina</taxon>
        <taxon>Agaricomycetes</taxon>
        <taxon>Agaricomycetidae</taxon>
        <taxon>Atheliales</taxon>
        <taxon>Atheliaceae</taxon>
        <taxon>Piloderma</taxon>
    </lineage>
</organism>
<dbReference type="EMBL" id="KN833292">
    <property type="protein sequence ID" value="KIM71512.1"/>
    <property type="molecule type" value="Genomic_DNA"/>
</dbReference>
<keyword evidence="1" id="KW-0812">Transmembrane</keyword>
<dbReference type="AlphaFoldDB" id="A0A0C3B2N4"/>
<keyword evidence="3" id="KW-1185">Reference proteome</keyword>
<dbReference type="OrthoDB" id="2997720at2759"/>
<accession>A0A0C3B2N4</accession>
<reference evidence="3" key="2">
    <citation type="submission" date="2015-01" db="EMBL/GenBank/DDBJ databases">
        <title>Evolutionary Origins and Diversification of the Mycorrhizal Mutualists.</title>
        <authorList>
            <consortium name="DOE Joint Genome Institute"/>
            <consortium name="Mycorrhizal Genomics Consortium"/>
            <person name="Kohler A."/>
            <person name="Kuo A."/>
            <person name="Nagy L.G."/>
            <person name="Floudas D."/>
            <person name="Copeland A."/>
            <person name="Barry K.W."/>
            <person name="Cichocki N."/>
            <person name="Veneault-Fourrey C."/>
            <person name="LaButti K."/>
            <person name="Lindquist E.A."/>
            <person name="Lipzen A."/>
            <person name="Lundell T."/>
            <person name="Morin E."/>
            <person name="Murat C."/>
            <person name="Riley R."/>
            <person name="Ohm R."/>
            <person name="Sun H."/>
            <person name="Tunlid A."/>
            <person name="Henrissat B."/>
            <person name="Grigoriev I.V."/>
            <person name="Hibbett D.S."/>
            <person name="Martin F."/>
        </authorList>
    </citation>
    <scope>NUCLEOTIDE SEQUENCE [LARGE SCALE GENOMIC DNA]</scope>
    <source>
        <strain evidence="3">F 1598</strain>
    </source>
</reference>
<reference evidence="2 3" key="1">
    <citation type="submission" date="2014-04" db="EMBL/GenBank/DDBJ databases">
        <authorList>
            <consortium name="DOE Joint Genome Institute"/>
            <person name="Kuo A."/>
            <person name="Tarkka M."/>
            <person name="Buscot F."/>
            <person name="Kohler A."/>
            <person name="Nagy L.G."/>
            <person name="Floudas D."/>
            <person name="Copeland A."/>
            <person name="Barry K.W."/>
            <person name="Cichocki N."/>
            <person name="Veneault-Fourrey C."/>
            <person name="LaButti K."/>
            <person name="Lindquist E.A."/>
            <person name="Lipzen A."/>
            <person name="Lundell T."/>
            <person name="Morin E."/>
            <person name="Murat C."/>
            <person name="Sun H."/>
            <person name="Tunlid A."/>
            <person name="Henrissat B."/>
            <person name="Grigoriev I.V."/>
            <person name="Hibbett D.S."/>
            <person name="Martin F."/>
            <person name="Nordberg H.P."/>
            <person name="Cantor M.N."/>
            <person name="Hua S.X."/>
        </authorList>
    </citation>
    <scope>NUCLEOTIDE SEQUENCE [LARGE SCALE GENOMIC DNA]</scope>
    <source>
        <strain evidence="2 3">F 1598</strain>
    </source>
</reference>
<protein>
    <submittedName>
        <fullName evidence="2">Uncharacterized protein</fullName>
    </submittedName>
</protein>
<sequence length="270" mass="29487">MEDCRSEASDADYPVTPNKTGLYYGSIVHPLPRLDSHTVNSEHVDRSVKPNNTVTNSRVALDSHNLTTNKWNIASIGGLRVLAGLLTTLSMSVASQTTTEPPAQMNSATLADHVELAATIVPQRASDLKWRLRVVNCFIPMPLSLGWWTVSGRVVASPDTIVSGLCITDMASGATREVTAGWMHCLYQHTLDSLPLRRPNQDSVPQGAVQNLLPRGTTLLCLKEVGFHAKFGWPHLIIIGTVLLQFILALQLILSNQQRPGWLMLAGILI</sequence>
<evidence type="ECO:0000313" key="3">
    <source>
        <dbReference type="Proteomes" id="UP000054166"/>
    </source>
</evidence>
<keyword evidence="1" id="KW-0472">Membrane</keyword>
<dbReference type="InParanoid" id="A0A0C3B2N4"/>